<gene>
    <name evidence="2" type="ORF">LOAG_13584</name>
</gene>
<dbReference type="PANTHER" id="PTHR11675:SF126">
    <property type="entry name" value="RICIN B LECTIN DOMAIN-CONTAINING PROTEIN"/>
    <property type="match status" value="1"/>
</dbReference>
<dbReference type="EMBL" id="JH713070">
    <property type="protein sequence ID" value="EFO14931.1"/>
    <property type="molecule type" value="Genomic_DNA"/>
</dbReference>
<dbReference type="GeneID" id="9951055"/>
<feature type="non-terminal residue" evidence="2">
    <location>
        <position position="1"/>
    </location>
</feature>
<evidence type="ECO:0000313" key="2">
    <source>
        <dbReference type="EMBL" id="EFO14931.1"/>
    </source>
</evidence>
<accession>A0A1S0TJS0</accession>
<evidence type="ECO:0000256" key="1">
    <source>
        <dbReference type="ARBA" id="ARBA00023157"/>
    </source>
</evidence>
<dbReference type="KEGG" id="loa:LOAG_13584"/>
<feature type="non-terminal residue" evidence="2">
    <location>
        <position position="58"/>
    </location>
</feature>
<proteinExistence type="predicted"/>
<keyword evidence="1" id="KW-1015">Disulfide bond</keyword>
<sequence length="58" mass="7251">WLDDYNEIFYNRFNHKLIDFDDVLEGKKFRERLKCHSFKWYMESVFRDLFLPSKVIAS</sequence>
<dbReference type="GO" id="GO:0004653">
    <property type="term" value="F:polypeptide N-acetylgalactosaminyltransferase activity"/>
    <property type="evidence" value="ECO:0007669"/>
    <property type="project" value="TreeGrafter"/>
</dbReference>
<dbReference type="GO" id="GO:0005794">
    <property type="term" value="C:Golgi apparatus"/>
    <property type="evidence" value="ECO:0007669"/>
    <property type="project" value="TreeGrafter"/>
</dbReference>
<protein>
    <submittedName>
        <fullName evidence="2">Uncharacterized protein</fullName>
    </submittedName>
</protein>
<dbReference type="AlphaFoldDB" id="A0A1S0TJS0"/>
<organism evidence="2">
    <name type="scientific">Loa loa</name>
    <name type="common">Eye worm</name>
    <name type="synonym">Filaria loa</name>
    <dbReference type="NCBI Taxonomy" id="7209"/>
    <lineage>
        <taxon>Eukaryota</taxon>
        <taxon>Metazoa</taxon>
        <taxon>Ecdysozoa</taxon>
        <taxon>Nematoda</taxon>
        <taxon>Chromadorea</taxon>
        <taxon>Rhabditida</taxon>
        <taxon>Spirurina</taxon>
        <taxon>Spiruromorpha</taxon>
        <taxon>Filarioidea</taxon>
        <taxon>Onchocercidae</taxon>
        <taxon>Loa</taxon>
    </lineage>
</organism>
<dbReference type="OrthoDB" id="416652at2759"/>
<name>A0A1S0TJS0_LOALO</name>
<dbReference type="InParanoid" id="A0A1S0TJS0"/>
<reference evidence="2" key="1">
    <citation type="submission" date="2012-04" db="EMBL/GenBank/DDBJ databases">
        <title>The Genome Sequence of Loa loa.</title>
        <authorList>
            <consortium name="The Broad Institute Genome Sequencing Platform"/>
            <consortium name="Broad Institute Genome Sequencing Center for Infectious Disease"/>
            <person name="Nutman T.B."/>
            <person name="Fink D.L."/>
            <person name="Russ C."/>
            <person name="Young S."/>
            <person name="Zeng Q."/>
            <person name="Gargeya S."/>
            <person name="Alvarado L."/>
            <person name="Berlin A."/>
            <person name="Chapman S.B."/>
            <person name="Chen Z."/>
            <person name="Freedman E."/>
            <person name="Gellesch M."/>
            <person name="Goldberg J."/>
            <person name="Griggs A."/>
            <person name="Gujja S."/>
            <person name="Heilman E.R."/>
            <person name="Heiman D."/>
            <person name="Howarth C."/>
            <person name="Mehta T."/>
            <person name="Neiman D."/>
            <person name="Pearson M."/>
            <person name="Roberts A."/>
            <person name="Saif S."/>
            <person name="Shea T."/>
            <person name="Shenoy N."/>
            <person name="Sisk P."/>
            <person name="Stolte C."/>
            <person name="Sykes S."/>
            <person name="White J."/>
            <person name="Yandava C."/>
            <person name="Haas B."/>
            <person name="Henn M.R."/>
            <person name="Nusbaum C."/>
            <person name="Birren B."/>
        </authorList>
    </citation>
    <scope>NUCLEOTIDE SEQUENCE [LARGE SCALE GENOMIC DNA]</scope>
</reference>
<dbReference type="Gene3D" id="1.10.8.460">
    <property type="entry name" value="ppGaNTase-T1 linker domain-like"/>
    <property type="match status" value="1"/>
</dbReference>
<dbReference type="GO" id="GO:0006493">
    <property type="term" value="P:protein O-linked glycosylation"/>
    <property type="evidence" value="ECO:0007669"/>
    <property type="project" value="TreeGrafter"/>
</dbReference>
<dbReference type="PANTHER" id="PTHR11675">
    <property type="entry name" value="N-ACETYLGALACTOSAMINYLTRANSFERASE"/>
    <property type="match status" value="1"/>
</dbReference>
<dbReference type="CTD" id="9951055"/>
<dbReference type="RefSeq" id="XP_003149138.1">
    <property type="nucleotide sequence ID" value="XM_003149090.1"/>
</dbReference>